<evidence type="ECO:0000313" key="4">
    <source>
        <dbReference type="Proteomes" id="UP001378592"/>
    </source>
</evidence>
<dbReference type="GO" id="GO:0008270">
    <property type="term" value="F:zinc ion binding"/>
    <property type="evidence" value="ECO:0007669"/>
    <property type="project" value="UniProtKB-KW"/>
</dbReference>
<dbReference type="PANTHER" id="PTHR33936:SF24">
    <property type="entry name" value="C2H2-TYPE DOMAIN-CONTAINING PROTEIN"/>
    <property type="match status" value="1"/>
</dbReference>
<feature type="domain" description="C2H2-type" evidence="2">
    <location>
        <begin position="492"/>
        <end position="515"/>
    </location>
</feature>
<keyword evidence="1" id="KW-0479">Metal-binding</keyword>
<feature type="domain" description="C2H2-type" evidence="2">
    <location>
        <begin position="527"/>
        <end position="557"/>
    </location>
</feature>
<dbReference type="InterPro" id="IPR052797">
    <property type="entry name" value="RegFact_GeneExpr_CellDeath"/>
</dbReference>
<organism evidence="3 4">
    <name type="scientific">Gryllus longicercus</name>
    <dbReference type="NCBI Taxonomy" id="2509291"/>
    <lineage>
        <taxon>Eukaryota</taxon>
        <taxon>Metazoa</taxon>
        <taxon>Ecdysozoa</taxon>
        <taxon>Arthropoda</taxon>
        <taxon>Hexapoda</taxon>
        <taxon>Insecta</taxon>
        <taxon>Pterygota</taxon>
        <taxon>Neoptera</taxon>
        <taxon>Polyneoptera</taxon>
        <taxon>Orthoptera</taxon>
        <taxon>Ensifera</taxon>
        <taxon>Gryllidea</taxon>
        <taxon>Grylloidea</taxon>
        <taxon>Gryllidae</taxon>
        <taxon>Gryllinae</taxon>
        <taxon>Gryllus</taxon>
    </lineage>
</organism>
<name>A0AAN9Z850_9ORTH</name>
<dbReference type="EMBL" id="JAZDUA010000151">
    <property type="protein sequence ID" value="KAK7866264.1"/>
    <property type="molecule type" value="Genomic_DNA"/>
</dbReference>
<comment type="caution">
    <text evidence="3">The sequence shown here is derived from an EMBL/GenBank/DDBJ whole genome shotgun (WGS) entry which is preliminary data.</text>
</comment>
<proteinExistence type="predicted"/>
<keyword evidence="1" id="KW-0862">Zinc</keyword>
<accession>A0AAN9Z850</accession>
<dbReference type="InterPro" id="IPR013087">
    <property type="entry name" value="Znf_C2H2_type"/>
</dbReference>
<dbReference type="Pfam" id="PF00096">
    <property type="entry name" value="zf-C2H2"/>
    <property type="match status" value="4"/>
</dbReference>
<gene>
    <name evidence="3" type="ORF">R5R35_001691</name>
</gene>
<feature type="domain" description="C2H2-type" evidence="2">
    <location>
        <begin position="6"/>
        <end position="34"/>
    </location>
</feature>
<dbReference type="AlphaFoldDB" id="A0AAN9Z850"/>
<dbReference type="Gene3D" id="3.30.160.60">
    <property type="entry name" value="Classic Zinc Finger"/>
    <property type="match status" value="3"/>
</dbReference>
<keyword evidence="1" id="KW-0863">Zinc-finger</keyword>
<evidence type="ECO:0000256" key="1">
    <source>
        <dbReference type="PROSITE-ProRule" id="PRU00042"/>
    </source>
</evidence>
<evidence type="ECO:0000313" key="3">
    <source>
        <dbReference type="EMBL" id="KAK7866264.1"/>
    </source>
</evidence>
<keyword evidence="4" id="KW-1185">Reference proteome</keyword>
<dbReference type="PANTHER" id="PTHR33936">
    <property type="entry name" value="PROTEIN CBG17840"/>
    <property type="match status" value="1"/>
</dbReference>
<dbReference type="SMART" id="SM00355">
    <property type="entry name" value="ZnF_C2H2"/>
    <property type="match status" value="6"/>
</dbReference>
<sequence length="743" mass="85688">MANKSVKCLVCNEMFTKRSNMYAHMRNVHKLKDEKDPVPRKIRKKTELCMGCGKAFTTKHNLQRHMQKMHDGVANFAHSTRIKCPESGCDESFPTYCHLREHLTEHHEKELFVDEIRFSSEEDFFRWKEEMQIKTVSLFVADTSKKTMKDGTQKLYYNCHRSYTYRGSGQNKRRLKSAGSIKIGTTCPARLEVTIKDGMMQVKFWKTHIGHSMDLEHIHLSKAARTEIADRMKLGHSFQQILYDIHNGKLQNIDSRRGQLVKRKDLHNIFRDFHIGSFPKQVVDEAKNTEILSEDLQQLENVRNSGSFEEIFDVMQNKTVDNIENPNEPPEHSFHHCTDISAASLKQHISTPVLEEIHPFTADGPLLYFEEQHSHVPTVLELTGKNQEYSVTYYEVGAEDCAVSDQDITNERDQNGFPVVFVENEIQENNDITNKTEEVIAKSSPAKSSDIGCPDCGQMFTKRKNLYAHMRNIHKLVGASDPVSPQKRCKTEVCSLCGKAFTNKNSLRRHRQKIHKEGVANSHTPRIRCPELHCVEAFSSYGHLREHLLILHQRELVMEEMQFRTEKDFQLWKDSIQANNVSFYVLDTSKKIMKDGTEKKYYNCHRSHSYKCTGKNIRKLKRAGSSKIGRTCPSRLEVVVKDGHLDVKFWTTHVGHSMDVGHTTLSKAVRTEIAEMLNQGASFEHVLDLARNGKLQANQSQRTPLIKRKDLHNICRDFHISSSCLQSADKMTDVNWCVQDFPR</sequence>
<dbReference type="SUPFAM" id="SSF57667">
    <property type="entry name" value="beta-beta-alpha zinc fingers"/>
    <property type="match status" value="2"/>
</dbReference>
<dbReference type="Proteomes" id="UP001378592">
    <property type="component" value="Unassembled WGS sequence"/>
</dbReference>
<feature type="domain" description="C2H2-type" evidence="2">
    <location>
        <begin position="451"/>
        <end position="474"/>
    </location>
</feature>
<dbReference type="InterPro" id="IPR036236">
    <property type="entry name" value="Znf_C2H2_sf"/>
</dbReference>
<protein>
    <recommendedName>
        <fullName evidence="2">C2H2-type domain-containing protein</fullName>
    </recommendedName>
</protein>
<feature type="domain" description="C2H2-type" evidence="2">
    <location>
        <begin position="47"/>
        <end position="75"/>
    </location>
</feature>
<dbReference type="PROSITE" id="PS50157">
    <property type="entry name" value="ZINC_FINGER_C2H2_2"/>
    <property type="match status" value="5"/>
</dbReference>
<reference evidence="3 4" key="1">
    <citation type="submission" date="2024-03" db="EMBL/GenBank/DDBJ databases">
        <title>The genome assembly and annotation of the cricket Gryllus longicercus Weissman &amp; Gray.</title>
        <authorList>
            <person name="Szrajer S."/>
            <person name="Gray D."/>
            <person name="Ylla G."/>
        </authorList>
    </citation>
    <scope>NUCLEOTIDE SEQUENCE [LARGE SCALE GENOMIC DNA]</scope>
    <source>
        <strain evidence="3">DAG 2021-001</strain>
        <tissue evidence="3">Whole body minus gut</tissue>
    </source>
</reference>
<evidence type="ECO:0000259" key="2">
    <source>
        <dbReference type="PROSITE" id="PS50157"/>
    </source>
</evidence>
<dbReference type="PROSITE" id="PS00028">
    <property type="entry name" value="ZINC_FINGER_C2H2_1"/>
    <property type="match status" value="6"/>
</dbReference>